<reference evidence="2" key="1">
    <citation type="journal article" date="2020" name="bioRxiv">
        <title>Comparative genomics of Chlamydomonas.</title>
        <authorList>
            <person name="Craig R.J."/>
            <person name="Hasan A.R."/>
            <person name="Ness R.W."/>
            <person name="Keightley P.D."/>
        </authorList>
    </citation>
    <scope>NUCLEOTIDE SEQUENCE</scope>
    <source>
        <strain evidence="2">CCAP 11/173</strain>
    </source>
</reference>
<sequence>MMAHLRKLEQLPVPGEVLSFPWSSTPGLLLDPDFNSVYIRSCYPPLFETLLSTRCRKIIITGTPGTGKSFFLYYVLVRLLALPEPPPYILWEHVSDPTEMWCYDHATGKVWSGNRRMFKVQLTNRKAWYISDGVKPRYIVQARVLLITSPTRAIYKDMLKSGAVDLYMPLWTLKELQDCRAKVYDASVSKGLAARLFSYYGGVARYVLGVPSQLDMPQDMDALLRPLTQGLDACNVAQVRSGLGALQTGPEASHWVLHINTKGKDNFKLSHLDFASPWVAGAFVERAMKEEFDALVSLVAGTSKSLRGHLHEQLVHRLLPQGGSFTAVPIDRDTLLRAGLEEKLLLPTSETRSFKGVAEISAAGFPEGVYFRPQQTKSATVDSLLRVGNTLHLFQITVTASGKAVSAKALTRVFDGLLLRAEDKALDLRLYYVVPPDVFDSFKLGKDSGSWPPGEEEPDAAPTIMFVLKGGADASEKTSSSTKQEAGASRSTTRRSGRPAAGAAAQRRQPPAAQRPAAAMMMPAAAVGRRPAAAVGHPAAAVGRRPAAAVGHPAAAVGRRPAAAVNSIGRLVRRWGIQQLAAVWR</sequence>
<dbReference type="EMBL" id="JAEHOD010000045">
    <property type="protein sequence ID" value="KAG2437660.1"/>
    <property type="molecule type" value="Genomic_DNA"/>
</dbReference>
<dbReference type="OrthoDB" id="526326at2759"/>
<keyword evidence="3" id="KW-1185">Reference proteome</keyword>
<gene>
    <name evidence="2" type="ORF">HYH02_011041</name>
</gene>
<organism evidence="2 3">
    <name type="scientific">Chlamydomonas schloesseri</name>
    <dbReference type="NCBI Taxonomy" id="2026947"/>
    <lineage>
        <taxon>Eukaryota</taxon>
        <taxon>Viridiplantae</taxon>
        <taxon>Chlorophyta</taxon>
        <taxon>core chlorophytes</taxon>
        <taxon>Chlorophyceae</taxon>
        <taxon>CS clade</taxon>
        <taxon>Chlamydomonadales</taxon>
        <taxon>Chlamydomonadaceae</taxon>
        <taxon>Chlamydomonas</taxon>
    </lineage>
</organism>
<dbReference type="AlphaFoldDB" id="A0A835TH65"/>
<comment type="caution">
    <text evidence="2">The sequence shown here is derived from an EMBL/GenBank/DDBJ whole genome shotgun (WGS) entry which is preliminary data.</text>
</comment>
<protein>
    <submittedName>
        <fullName evidence="2">Uncharacterized protein</fullName>
    </submittedName>
</protein>
<dbReference type="InterPro" id="IPR052980">
    <property type="entry name" value="Crinkler_effector"/>
</dbReference>
<dbReference type="PANTHER" id="PTHR33129">
    <property type="entry name" value="PROTEIN KINASE DOMAIN-CONTAINING PROTEIN-RELATED"/>
    <property type="match status" value="1"/>
</dbReference>
<evidence type="ECO:0000313" key="3">
    <source>
        <dbReference type="Proteomes" id="UP000613740"/>
    </source>
</evidence>
<evidence type="ECO:0000256" key="1">
    <source>
        <dbReference type="SAM" id="MobiDB-lite"/>
    </source>
</evidence>
<dbReference type="Proteomes" id="UP000613740">
    <property type="component" value="Unassembled WGS sequence"/>
</dbReference>
<name>A0A835TH65_9CHLO</name>
<dbReference type="PANTHER" id="PTHR33129:SF1">
    <property type="entry name" value="ATP-BINDING PROTEIN"/>
    <property type="match status" value="1"/>
</dbReference>
<accession>A0A835TH65</accession>
<feature type="compositionally biased region" description="Low complexity" evidence="1">
    <location>
        <begin position="498"/>
        <end position="518"/>
    </location>
</feature>
<proteinExistence type="predicted"/>
<feature type="region of interest" description="Disordered" evidence="1">
    <location>
        <begin position="472"/>
        <end position="518"/>
    </location>
</feature>
<evidence type="ECO:0000313" key="2">
    <source>
        <dbReference type="EMBL" id="KAG2437660.1"/>
    </source>
</evidence>